<name>A0A2T6AP64_9RHOB</name>
<dbReference type="EMBL" id="QBKP01000021">
    <property type="protein sequence ID" value="PTX45614.1"/>
    <property type="molecule type" value="Genomic_DNA"/>
</dbReference>
<dbReference type="AlphaFoldDB" id="A0A2T6AP64"/>
<reference evidence="1 2" key="1">
    <citation type="submission" date="2018-04" db="EMBL/GenBank/DDBJ databases">
        <title>Genomic Encyclopedia of Archaeal and Bacterial Type Strains, Phase II (KMG-II): from individual species to whole genera.</title>
        <authorList>
            <person name="Goeker M."/>
        </authorList>
    </citation>
    <scope>NUCLEOTIDE SEQUENCE [LARGE SCALE GENOMIC DNA]</scope>
    <source>
        <strain evidence="1 2">DSM 21823</strain>
    </source>
</reference>
<keyword evidence="2" id="KW-1185">Reference proteome</keyword>
<protein>
    <submittedName>
        <fullName evidence="1">Uncharacterized protein</fullName>
    </submittedName>
</protein>
<sequence>MAILSFSMEDGSVLRLLVSAQSQLDLAEVLAGQHASECACTNCGTPPRRSYPVRPLSSLGPEIGRVGLELWEFIPPAFRREG</sequence>
<evidence type="ECO:0000313" key="2">
    <source>
        <dbReference type="Proteomes" id="UP000244224"/>
    </source>
</evidence>
<dbReference type="Proteomes" id="UP000244224">
    <property type="component" value="Unassembled WGS sequence"/>
</dbReference>
<gene>
    <name evidence="1" type="ORF">C8N34_12144</name>
</gene>
<accession>A0A2T6AP64</accession>
<organism evidence="1 2">
    <name type="scientific">Gemmobacter caeni</name>
    <dbReference type="NCBI Taxonomy" id="589035"/>
    <lineage>
        <taxon>Bacteria</taxon>
        <taxon>Pseudomonadati</taxon>
        <taxon>Pseudomonadota</taxon>
        <taxon>Alphaproteobacteria</taxon>
        <taxon>Rhodobacterales</taxon>
        <taxon>Paracoccaceae</taxon>
        <taxon>Gemmobacter</taxon>
    </lineage>
</organism>
<evidence type="ECO:0000313" key="1">
    <source>
        <dbReference type="EMBL" id="PTX45614.1"/>
    </source>
</evidence>
<proteinExistence type="predicted"/>
<comment type="caution">
    <text evidence="1">The sequence shown here is derived from an EMBL/GenBank/DDBJ whole genome shotgun (WGS) entry which is preliminary data.</text>
</comment>